<reference evidence="1" key="1">
    <citation type="journal article" date="2015" name="Nature">
        <title>Complex archaea that bridge the gap between prokaryotes and eukaryotes.</title>
        <authorList>
            <person name="Spang A."/>
            <person name="Saw J.H."/>
            <person name="Jorgensen S.L."/>
            <person name="Zaremba-Niedzwiedzka K."/>
            <person name="Martijn J."/>
            <person name="Lind A.E."/>
            <person name="van Eijk R."/>
            <person name="Schleper C."/>
            <person name="Guy L."/>
            <person name="Ettema T.J."/>
        </authorList>
    </citation>
    <scope>NUCLEOTIDE SEQUENCE</scope>
</reference>
<accession>A0A0F9HNV1</accession>
<dbReference type="EMBL" id="LAZR01016341">
    <property type="protein sequence ID" value="KKM04927.1"/>
    <property type="molecule type" value="Genomic_DNA"/>
</dbReference>
<dbReference type="AlphaFoldDB" id="A0A0F9HNV1"/>
<protein>
    <submittedName>
        <fullName evidence="1">Uncharacterized protein</fullName>
    </submittedName>
</protein>
<sequence length="69" mass="8089">MDTSLPWLLLYLVMTSDVNHNWFVKEMSQGMPSHIVCMRSARELEKMATVRRHFINVRCERNPDATPTP</sequence>
<evidence type="ECO:0000313" key="1">
    <source>
        <dbReference type="EMBL" id="KKM04927.1"/>
    </source>
</evidence>
<proteinExistence type="predicted"/>
<gene>
    <name evidence="1" type="ORF">LCGC14_1759300</name>
</gene>
<name>A0A0F9HNV1_9ZZZZ</name>
<comment type="caution">
    <text evidence="1">The sequence shown here is derived from an EMBL/GenBank/DDBJ whole genome shotgun (WGS) entry which is preliminary data.</text>
</comment>
<organism evidence="1">
    <name type="scientific">marine sediment metagenome</name>
    <dbReference type="NCBI Taxonomy" id="412755"/>
    <lineage>
        <taxon>unclassified sequences</taxon>
        <taxon>metagenomes</taxon>
        <taxon>ecological metagenomes</taxon>
    </lineage>
</organism>